<sequence length="65" mass="7410">PRENYFKECNSSEWSLLGGGHNTPISVASQSNIAHGKSLFATLLIMPTYMDTLRRKELMNWHLCL</sequence>
<name>A0A9N9NRX1_9GLOM</name>
<reference evidence="1" key="1">
    <citation type="submission" date="2021-06" db="EMBL/GenBank/DDBJ databases">
        <authorList>
            <person name="Kallberg Y."/>
            <person name="Tangrot J."/>
            <person name="Rosling A."/>
        </authorList>
    </citation>
    <scope>NUCLEOTIDE SEQUENCE</scope>
    <source>
        <strain evidence="1">CL551</strain>
    </source>
</reference>
<feature type="non-terminal residue" evidence="1">
    <location>
        <position position="1"/>
    </location>
</feature>
<feature type="non-terminal residue" evidence="1">
    <location>
        <position position="65"/>
    </location>
</feature>
<comment type="caution">
    <text evidence="1">The sequence shown here is derived from an EMBL/GenBank/DDBJ whole genome shotgun (WGS) entry which is preliminary data.</text>
</comment>
<protein>
    <submittedName>
        <fullName evidence="1">15895_t:CDS:1</fullName>
    </submittedName>
</protein>
<keyword evidence="2" id="KW-1185">Reference proteome</keyword>
<dbReference type="Proteomes" id="UP000789342">
    <property type="component" value="Unassembled WGS sequence"/>
</dbReference>
<gene>
    <name evidence="1" type="ORF">AMORRO_LOCUS16211</name>
</gene>
<evidence type="ECO:0000313" key="2">
    <source>
        <dbReference type="Proteomes" id="UP000789342"/>
    </source>
</evidence>
<dbReference type="AlphaFoldDB" id="A0A9N9NRX1"/>
<accession>A0A9N9NRX1</accession>
<dbReference type="EMBL" id="CAJVPV010043142">
    <property type="protein sequence ID" value="CAG8765157.1"/>
    <property type="molecule type" value="Genomic_DNA"/>
</dbReference>
<evidence type="ECO:0000313" key="1">
    <source>
        <dbReference type="EMBL" id="CAG8765157.1"/>
    </source>
</evidence>
<organism evidence="1 2">
    <name type="scientific">Acaulospora morrowiae</name>
    <dbReference type="NCBI Taxonomy" id="94023"/>
    <lineage>
        <taxon>Eukaryota</taxon>
        <taxon>Fungi</taxon>
        <taxon>Fungi incertae sedis</taxon>
        <taxon>Mucoromycota</taxon>
        <taxon>Glomeromycotina</taxon>
        <taxon>Glomeromycetes</taxon>
        <taxon>Diversisporales</taxon>
        <taxon>Acaulosporaceae</taxon>
        <taxon>Acaulospora</taxon>
    </lineage>
</organism>
<proteinExistence type="predicted"/>